<gene>
    <name evidence="4" type="ORF">OEA41_001223</name>
</gene>
<dbReference type="Proteomes" id="UP001276659">
    <property type="component" value="Unassembled WGS sequence"/>
</dbReference>
<keyword evidence="1" id="KW-0378">Hydrolase</keyword>
<feature type="domain" description="BD-FAE-like" evidence="3">
    <location>
        <begin position="55"/>
        <end position="260"/>
    </location>
</feature>
<dbReference type="InterPro" id="IPR049492">
    <property type="entry name" value="BD-FAE-like_dom"/>
</dbReference>
<proteinExistence type="predicted"/>
<feature type="compositionally biased region" description="Basic and acidic residues" evidence="2">
    <location>
        <begin position="109"/>
        <end position="118"/>
    </location>
</feature>
<evidence type="ECO:0000256" key="1">
    <source>
        <dbReference type="ARBA" id="ARBA00022801"/>
    </source>
</evidence>
<name>A0AAD9ZH37_9LECA</name>
<protein>
    <recommendedName>
        <fullName evidence="3">BD-FAE-like domain-containing protein</fullName>
    </recommendedName>
</protein>
<dbReference type="InterPro" id="IPR050300">
    <property type="entry name" value="GDXG_lipolytic_enzyme"/>
</dbReference>
<reference evidence="4" key="1">
    <citation type="submission" date="2022-11" db="EMBL/GenBank/DDBJ databases">
        <title>Chromosomal genome sequence assembly and mating type (MAT) locus characterization of the leprose asexual lichenized fungus Lepraria neglecta (Nyl.) Erichsen.</title>
        <authorList>
            <person name="Allen J.L."/>
            <person name="Pfeffer B."/>
        </authorList>
    </citation>
    <scope>NUCLEOTIDE SEQUENCE</scope>
    <source>
        <strain evidence="4">Allen 5258</strain>
    </source>
</reference>
<sequence>MLRALPSSLSTSNGFLHPIRPPLHLNPLPPLLPPLPPQHPRHPPPHHSPLSPSYHLIYIHGGAFRDPLVSSTSLLPSLPSLFSNRHISAIVSLNYRLSPHPHHPTHPSSADDKSRNAKWPDHIDDARDGILWLQKEGGMKGKEWILAGHSVGGTMALMLGMEPRSGDHGWGNETSMVGLRGVVSIEGIYDFVALRDAHMSMREMYEAFTTGAFGPEGEGGWRRGDVVRCGRRMEEVVDSVVVGHSREDELVEWQQAVDVMEVLRRDGKGAKVLVEVRGKHQEIVTGGEGVGICVGRCVEELVRGP</sequence>
<dbReference type="Pfam" id="PF20434">
    <property type="entry name" value="BD-FAE"/>
    <property type="match status" value="1"/>
</dbReference>
<evidence type="ECO:0000256" key="2">
    <source>
        <dbReference type="SAM" id="MobiDB-lite"/>
    </source>
</evidence>
<evidence type="ECO:0000259" key="3">
    <source>
        <dbReference type="Pfam" id="PF20434"/>
    </source>
</evidence>
<dbReference type="Gene3D" id="3.40.50.1820">
    <property type="entry name" value="alpha/beta hydrolase"/>
    <property type="match status" value="1"/>
</dbReference>
<dbReference type="AlphaFoldDB" id="A0AAD9ZH37"/>
<dbReference type="SUPFAM" id="SSF53474">
    <property type="entry name" value="alpha/beta-Hydrolases"/>
    <property type="match status" value="1"/>
</dbReference>
<evidence type="ECO:0000313" key="5">
    <source>
        <dbReference type="Proteomes" id="UP001276659"/>
    </source>
</evidence>
<dbReference type="EMBL" id="JASNWA010000003">
    <property type="protein sequence ID" value="KAK3179084.1"/>
    <property type="molecule type" value="Genomic_DNA"/>
</dbReference>
<evidence type="ECO:0000313" key="4">
    <source>
        <dbReference type="EMBL" id="KAK3179084.1"/>
    </source>
</evidence>
<dbReference type="GO" id="GO:0016787">
    <property type="term" value="F:hydrolase activity"/>
    <property type="evidence" value="ECO:0007669"/>
    <property type="project" value="UniProtKB-KW"/>
</dbReference>
<dbReference type="PANTHER" id="PTHR48081:SF33">
    <property type="entry name" value="KYNURENINE FORMAMIDASE"/>
    <property type="match status" value="1"/>
</dbReference>
<organism evidence="4 5">
    <name type="scientific">Lepraria neglecta</name>
    <dbReference type="NCBI Taxonomy" id="209136"/>
    <lineage>
        <taxon>Eukaryota</taxon>
        <taxon>Fungi</taxon>
        <taxon>Dikarya</taxon>
        <taxon>Ascomycota</taxon>
        <taxon>Pezizomycotina</taxon>
        <taxon>Lecanoromycetes</taxon>
        <taxon>OSLEUM clade</taxon>
        <taxon>Lecanoromycetidae</taxon>
        <taxon>Lecanorales</taxon>
        <taxon>Lecanorineae</taxon>
        <taxon>Stereocaulaceae</taxon>
        <taxon>Lepraria</taxon>
    </lineage>
</organism>
<comment type="caution">
    <text evidence="4">The sequence shown here is derived from an EMBL/GenBank/DDBJ whole genome shotgun (WGS) entry which is preliminary data.</text>
</comment>
<feature type="region of interest" description="Disordered" evidence="2">
    <location>
        <begin position="99"/>
        <end position="118"/>
    </location>
</feature>
<accession>A0AAD9ZH37</accession>
<dbReference type="PANTHER" id="PTHR48081">
    <property type="entry name" value="AB HYDROLASE SUPERFAMILY PROTEIN C4A8.06C"/>
    <property type="match status" value="1"/>
</dbReference>
<keyword evidence="5" id="KW-1185">Reference proteome</keyword>
<dbReference type="InterPro" id="IPR029058">
    <property type="entry name" value="AB_hydrolase_fold"/>
</dbReference>